<organism evidence="1 2">
    <name type="scientific">Mycobacterium intracellulare</name>
    <dbReference type="NCBI Taxonomy" id="1767"/>
    <lineage>
        <taxon>Bacteria</taxon>
        <taxon>Bacillati</taxon>
        <taxon>Actinomycetota</taxon>
        <taxon>Actinomycetes</taxon>
        <taxon>Mycobacteriales</taxon>
        <taxon>Mycobacteriaceae</taxon>
        <taxon>Mycobacterium</taxon>
        <taxon>Mycobacterium avium complex (MAC)</taxon>
    </lineage>
</organism>
<gene>
    <name evidence="1" type="ORF">R4F53_18250</name>
</gene>
<dbReference type="InterPro" id="IPR027417">
    <property type="entry name" value="P-loop_NTPase"/>
</dbReference>
<name>A0AAE4UEY7_MYCIT</name>
<dbReference type="Gene3D" id="3.40.50.300">
    <property type="entry name" value="P-loop containing nucleotide triphosphate hydrolases"/>
    <property type="match status" value="1"/>
</dbReference>
<dbReference type="RefSeq" id="WP_317728716.1">
    <property type="nucleotide sequence ID" value="NZ_JAWLLC010000033.1"/>
</dbReference>
<dbReference type="Proteomes" id="UP001187143">
    <property type="component" value="Unassembled WGS sequence"/>
</dbReference>
<accession>A0AAE4UEY7</accession>
<dbReference type="SUPFAM" id="SSF52540">
    <property type="entry name" value="P-loop containing nucleoside triphosphate hydrolases"/>
    <property type="match status" value="1"/>
</dbReference>
<protein>
    <submittedName>
        <fullName evidence="1">AAA family ATPase</fullName>
    </submittedName>
</protein>
<dbReference type="EMBL" id="JAWLLD010000021">
    <property type="protein sequence ID" value="MDV7014233.1"/>
    <property type="molecule type" value="Genomic_DNA"/>
</dbReference>
<dbReference type="Pfam" id="PF13671">
    <property type="entry name" value="AAA_33"/>
    <property type="match status" value="1"/>
</dbReference>
<comment type="caution">
    <text evidence="1">The sequence shown here is derived from an EMBL/GenBank/DDBJ whole genome shotgun (WGS) entry which is preliminary data.</text>
</comment>
<sequence length="135" mass="15135">MTVYVVTGPPAAGKSTWVREHAQPGDITIDYDTLVQALSPDQPSDPVEQSPYVVMAAQAARDAAFNESADAAMADVYLMHAMPDRHALNRYRKHGCQIITIDPGYDECMRRAQDQRTPRQAAIVDDWYRRRGLVM</sequence>
<reference evidence="1" key="1">
    <citation type="submission" date="2023-10" db="EMBL/GenBank/DDBJ databases">
        <title>Characterization and genome sequence of Mycobacterium intracellulare ABSURDO, a novel pathogenic isolate with three colony morphotypes that vary in growth and acid-fastness.</title>
        <authorList>
            <person name="Jude B.A."/>
            <person name="Robinson R.T."/>
        </authorList>
    </citation>
    <scope>NUCLEOTIDE SEQUENCE</scope>
    <source>
        <strain evidence="1">ABSURDO Component B</strain>
    </source>
</reference>
<proteinExistence type="predicted"/>
<dbReference type="AlphaFoldDB" id="A0AAE4UEY7"/>
<evidence type="ECO:0000313" key="1">
    <source>
        <dbReference type="EMBL" id="MDV7014233.1"/>
    </source>
</evidence>
<evidence type="ECO:0000313" key="2">
    <source>
        <dbReference type="Proteomes" id="UP001187143"/>
    </source>
</evidence>